<keyword evidence="1" id="KW-1133">Transmembrane helix</keyword>
<keyword evidence="1" id="KW-0812">Transmembrane</keyword>
<keyword evidence="1" id="KW-0472">Membrane</keyword>
<dbReference type="Proteomes" id="UP001147760">
    <property type="component" value="Unassembled WGS sequence"/>
</dbReference>
<feature type="transmembrane region" description="Helical" evidence="1">
    <location>
        <begin position="48"/>
        <end position="72"/>
    </location>
</feature>
<keyword evidence="4" id="KW-1185">Reference proteome</keyword>
<evidence type="ECO:0000313" key="4">
    <source>
        <dbReference type="Proteomes" id="UP001147760"/>
    </source>
</evidence>
<dbReference type="Gene3D" id="3.30.420.10">
    <property type="entry name" value="Ribonuclease H-like superfamily/Ribonuclease H"/>
    <property type="match status" value="1"/>
</dbReference>
<evidence type="ECO:0000313" key="3">
    <source>
        <dbReference type="EMBL" id="KAJ5480514.1"/>
    </source>
</evidence>
<organism evidence="3 4">
    <name type="scientific">Penicillium desertorum</name>
    <dbReference type="NCBI Taxonomy" id="1303715"/>
    <lineage>
        <taxon>Eukaryota</taxon>
        <taxon>Fungi</taxon>
        <taxon>Dikarya</taxon>
        <taxon>Ascomycota</taxon>
        <taxon>Pezizomycotina</taxon>
        <taxon>Eurotiomycetes</taxon>
        <taxon>Eurotiomycetidae</taxon>
        <taxon>Eurotiales</taxon>
        <taxon>Aspergillaceae</taxon>
        <taxon>Penicillium</taxon>
    </lineage>
</organism>
<comment type="caution">
    <text evidence="3">The sequence shown here is derived from an EMBL/GenBank/DDBJ whole genome shotgun (WGS) entry which is preliminary data.</text>
</comment>
<dbReference type="InterPro" id="IPR036397">
    <property type="entry name" value="RNaseH_sf"/>
</dbReference>
<feature type="domain" description="Tc1-like transposase DDE" evidence="2">
    <location>
        <begin position="108"/>
        <end position="140"/>
    </location>
</feature>
<evidence type="ECO:0000256" key="1">
    <source>
        <dbReference type="SAM" id="Phobius"/>
    </source>
</evidence>
<dbReference type="OrthoDB" id="5379619at2759"/>
<proteinExistence type="predicted"/>
<dbReference type="GO" id="GO:0003676">
    <property type="term" value="F:nucleic acid binding"/>
    <property type="evidence" value="ECO:0007669"/>
    <property type="project" value="InterPro"/>
</dbReference>
<reference evidence="3" key="2">
    <citation type="journal article" date="2023" name="IMA Fungus">
        <title>Comparative genomic study of the Penicillium genus elucidates a diverse pangenome and 15 lateral gene transfer events.</title>
        <authorList>
            <person name="Petersen C."/>
            <person name="Sorensen T."/>
            <person name="Nielsen M.R."/>
            <person name="Sondergaard T.E."/>
            <person name="Sorensen J.L."/>
            <person name="Fitzpatrick D.A."/>
            <person name="Frisvad J.C."/>
            <person name="Nielsen K.L."/>
        </authorList>
    </citation>
    <scope>NUCLEOTIDE SEQUENCE</scope>
    <source>
        <strain evidence="3">IBT 17660</strain>
    </source>
</reference>
<gene>
    <name evidence="3" type="ORF">N7530_006023</name>
</gene>
<sequence>MRRKVEEVVIVIRCKDYPPILSALIFCPSRGHIYSSLATAGWGRRKGLLVVALELIYSILLIMISWSGIAAIKTPSHALREMARAEVCVSHGQRIFSSLEANRTDVLGSEVKLAFLPPYSPDLNPIEEFFAELKAFIRRNWHSYEDNPDQGFDTFLEWCVDIPKQEQRY</sequence>
<accession>A0A9X0BRX5</accession>
<dbReference type="InterPro" id="IPR038717">
    <property type="entry name" value="Tc1-like_DDE_dom"/>
</dbReference>
<name>A0A9X0BRX5_9EURO</name>
<evidence type="ECO:0000259" key="2">
    <source>
        <dbReference type="Pfam" id="PF13358"/>
    </source>
</evidence>
<dbReference type="EMBL" id="JAPWDO010000003">
    <property type="protein sequence ID" value="KAJ5480514.1"/>
    <property type="molecule type" value="Genomic_DNA"/>
</dbReference>
<protein>
    <recommendedName>
        <fullName evidence="2">Tc1-like transposase DDE domain-containing protein</fullName>
    </recommendedName>
</protein>
<dbReference type="AlphaFoldDB" id="A0A9X0BRX5"/>
<reference evidence="3" key="1">
    <citation type="submission" date="2022-12" db="EMBL/GenBank/DDBJ databases">
        <authorList>
            <person name="Petersen C."/>
        </authorList>
    </citation>
    <scope>NUCLEOTIDE SEQUENCE</scope>
    <source>
        <strain evidence="3">IBT 17660</strain>
    </source>
</reference>
<dbReference type="Pfam" id="PF13358">
    <property type="entry name" value="DDE_3"/>
    <property type="match status" value="1"/>
</dbReference>